<dbReference type="Proteomes" id="UP000193144">
    <property type="component" value="Unassembled WGS sequence"/>
</dbReference>
<gene>
    <name evidence="3" type="ORF">BCR34DRAFT_597504</name>
</gene>
<sequence length="439" mass="49754">MDGRAASRDFHSSEFEHSVNQQQPFPTQEPLTSFPGGNEAPVIPQRQPQPQTATHQYAASQQQQFRYAAHPQRQVPGPFLQPQAAMQRGISPAPHDIYLDPRNRIEKIAVINAILDNEETADSQGQGQSNKRSLLNIMYESNIAEQALRWMVWFSKAREHRPIAWRDCKSHRARLLQVFDRGYNPGHPDTDPIQLFSRELMRSIPRVRAAPHARPMRWPGVRHQSVEETERAPMQSVLRVQEGPHAGPMQRPYLVNRSAEGTKRAARTQQPTGATPRTRRMQRPSGRPQFIEGTERATRTQQPTWGDTSCALTLPTTNTPGSVVEQKNEEQRPPSPEPAVESSNVPENETETPQATKSSKSLAEKAREILATLDQNSTLEEWARFYIPACKALRNRCDQLDMEKEAEEVEMNREREVREAAFLAARPELVPPPGYQPAC</sequence>
<feature type="compositionally biased region" description="Polar residues" evidence="2">
    <location>
        <begin position="18"/>
        <end position="31"/>
    </location>
</feature>
<organism evidence="3 4">
    <name type="scientific">Clohesyomyces aquaticus</name>
    <dbReference type="NCBI Taxonomy" id="1231657"/>
    <lineage>
        <taxon>Eukaryota</taxon>
        <taxon>Fungi</taxon>
        <taxon>Dikarya</taxon>
        <taxon>Ascomycota</taxon>
        <taxon>Pezizomycotina</taxon>
        <taxon>Dothideomycetes</taxon>
        <taxon>Pleosporomycetidae</taxon>
        <taxon>Pleosporales</taxon>
        <taxon>Lindgomycetaceae</taxon>
        <taxon>Clohesyomyces</taxon>
    </lineage>
</organism>
<keyword evidence="4" id="KW-1185">Reference proteome</keyword>
<feature type="compositionally biased region" description="Polar residues" evidence="2">
    <location>
        <begin position="299"/>
        <end position="321"/>
    </location>
</feature>
<feature type="region of interest" description="Disordered" evidence="2">
    <location>
        <begin position="1"/>
        <end position="62"/>
    </location>
</feature>
<accession>A0A1Y2A2W2</accession>
<comment type="caution">
    <text evidence="3">The sequence shown here is derived from an EMBL/GenBank/DDBJ whole genome shotgun (WGS) entry which is preliminary data.</text>
</comment>
<evidence type="ECO:0000313" key="4">
    <source>
        <dbReference type="Proteomes" id="UP000193144"/>
    </source>
</evidence>
<feature type="compositionally biased region" description="Polar residues" evidence="2">
    <location>
        <begin position="46"/>
        <end position="62"/>
    </location>
</feature>
<keyword evidence="1" id="KW-0175">Coiled coil</keyword>
<name>A0A1Y2A2W2_9PLEO</name>
<evidence type="ECO:0000313" key="3">
    <source>
        <dbReference type="EMBL" id="ORY16808.1"/>
    </source>
</evidence>
<feature type="region of interest" description="Disordered" evidence="2">
    <location>
        <begin position="258"/>
        <end position="362"/>
    </location>
</feature>
<dbReference type="EMBL" id="MCFA01000016">
    <property type="protein sequence ID" value="ORY16808.1"/>
    <property type="molecule type" value="Genomic_DNA"/>
</dbReference>
<evidence type="ECO:0000256" key="2">
    <source>
        <dbReference type="SAM" id="MobiDB-lite"/>
    </source>
</evidence>
<feature type="compositionally biased region" description="Polar residues" evidence="2">
    <location>
        <begin position="341"/>
        <end position="361"/>
    </location>
</feature>
<evidence type="ECO:0000256" key="1">
    <source>
        <dbReference type="SAM" id="Coils"/>
    </source>
</evidence>
<feature type="coiled-coil region" evidence="1">
    <location>
        <begin position="390"/>
        <end position="419"/>
    </location>
</feature>
<protein>
    <submittedName>
        <fullName evidence="3">Uncharacterized protein</fullName>
    </submittedName>
</protein>
<feature type="compositionally biased region" description="Basic and acidic residues" evidence="2">
    <location>
        <begin position="1"/>
        <end position="17"/>
    </location>
</feature>
<proteinExistence type="predicted"/>
<dbReference type="AlphaFoldDB" id="A0A1Y2A2W2"/>
<reference evidence="3 4" key="1">
    <citation type="submission" date="2016-07" db="EMBL/GenBank/DDBJ databases">
        <title>Pervasive Adenine N6-methylation of Active Genes in Fungi.</title>
        <authorList>
            <consortium name="DOE Joint Genome Institute"/>
            <person name="Mondo S.J."/>
            <person name="Dannebaum R.O."/>
            <person name="Kuo R.C."/>
            <person name="Labutti K."/>
            <person name="Haridas S."/>
            <person name="Kuo A."/>
            <person name="Salamov A."/>
            <person name="Ahrendt S.R."/>
            <person name="Lipzen A."/>
            <person name="Sullivan W."/>
            <person name="Andreopoulos W.B."/>
            <person name="Clum A."/>
            <person name="Lindquist E."/>
            <person name="Daum C."/>
            <person name="Ramamoorthy G.K."/>
            <person name="Gryganskyi A."/>
            <person name="Culley D."/>
            <person name="Magnuson J.K."/>
            <person name="James T.Y."/>
            <person name="O'Malley M.A."/>
            <person name="Stajich J.E."/>
            <person name="Spatafora J.W."/>
            <person name="Visel A."/>
            <person name="Grigoriev I.V."/>
        </authorList>
    </citation>
    <scope>NUCLEOTIDE SEQUENCE [LARGE SCALE GENOMIC DNA]</scope>
    <source>
        <strain evidence="3 4">CBS 115471</strain>
    </source>
</reference>